<sequence>MKHSSSITHPVSHHRGKGDSFSQWVEKHIFSALTSGSWLIFLLAVLTLTGVAGNRLYNQPQLGIGTRSPQTIVAPSDLEIKDELKTAQKQEAARSRLTPVLKIDDSQTQEIVNTLQERLNTLSTLRRQAAADLFVSTAQLSESVQVHLRTCSPQQWETIREGSKNSQPSQVESELNQLSQRLSESEFSQLITTIEQVRQQYFYSLHHRETEVINFQGKKILLQLSPSTWENTRKGIENTAEPMLTQGISPGLPTFLLSRAIDLQLQGKVPPMSLPLAKEILEETLAPNLVEDTPQTQRRAAEAAEAVSPVMLTVEAGEVIVNAGEVIRREEFLLLDAFDLSQRGVNWIGLGGCGLLVTISIVLFWRVKQVVDRKLRRRDQLLLILLSVSSPLLLMLGVEYSCFPAVGLLVSSFYGPTLALTQVSLVTGLEIYTLLSGLEISIAPEAFVTGTVGGLLAAAVAGRLRSREELALLGGAIGLIQGAVYLLLSLILNTTGETIWYAMLPDAVIYGLSGLVWSIIAFGVSPYLERFFDLVTPIRLAELANPNRPLLQRLAIEAPGTFQHTLFVSSLAEAAARELNCNVELVRAGTLYHDIGKMHDPLGFIENQMGCKNKHDEINDPYESARIIKKHVSEGLVMAKRCGLPKAIQDFIPEHQGTLLISYFYFQAQKEGKGVVSEMDFRYDGPIPQSRETGIVMLADGCEAALRSLNDVSPEKALVMVNKIIRSRWQDQQLKDANLTRTELKKIAQVFVRVWQQSNHKRIAYPKAALDAKYASSLKK</sequence>
<dbReference type="SUPFAM" id="SSF109604">
    <property type="entry name" value="HD-domain/PDEase-like"/>
    <property type="match status" value="1"/>
</dbReference>
<dbReference type="Proteomes" id="UP000010482">
    <property type="component" value="Chromosome"/>
</dbReference>
<organism evidence="3 4">
    <name type="scientific">Dactylococcopsis salina (strain PCC 8305)</name>
    <name type="common">Myxobactron salinum</name>
    <dbReference type="NCBI Taxonomy" id="13035"/>
    <lineage>
        <taxon>Bacteria</taxon>
        <taxon>Bacillati</taxon>
        <taxon>Cyanobacteriota</taxon>
        <taxon>Cyanophyceae</taxon>
        <taxon>Nodosilineales</taxon>
        <taxon>Cymatolegaceae</taxon>
        <taxon>Dactylococcopsis</taxon>
    </lineage>
</organism>
<dbReference type="Gene3D" id="1.10.3210.10">
    <property type="entry name" value="Hypothetical protein af1432"/>
    <property type="match status" value="1"/>
</dbReference>
<feature type="transmembrane region" description="Helical" evidence="1">
    <location>
        <begin position="470"/>
        <end position="492"/>
    </location>
</feature>
<feature type="transmembrane region" description="Helical" evidence="1">
    <location>
        <begin position="29"/>
        <end position="52"/>
    </location>
</feature>
<reference evidence="3" key="1">
    <citation type="submission" date="2012-04" db="EMBL/GenBank/DDBJ databases">
        <title>Finished genome of Dactylococcopsis salina PCC 8305.</title>
        <authorList>
            <consortium name="US DOE Joint Genome Institute"/>
            <person name="Gugger M."/>
            <person name="Coursin T."/>
            <person name="Rippka R."/>
            <person name="Tandeau De Marsac N."/>
            <person name="Huntemann M."/>
            <person name="Wei C.-L."/>
            <person name="Han J."/>
            <person name="Detter J.C."/>
            <person name="Han C."/>
            <person name="Tapia R."/>
            <person name="Daligault H."/>
            <person name="Chen A."/>
            <person name="Krypides N."/>
            <person name="Mavromatis K."/>
            <person name="Markowitz V."/>
            <person name="Szeto E."/>
            <person name="Ivanova N."/>
            <person name="Ovchinnikova G."/>
            <person name="Pagani I."/>
            <person name="Pati A."/>
            <person name="Goodwin L."/>
            <person name="Peters L."/>
            <person name="Pitluck S."/>
            <person name="Woyke T."/>
            <person name="Kerfeld C."/>
        </authorList>
    </citation>
    <scope>NUCLEOTIDE SEQUENCE [LARGE SCALE GENOMIC DNA]</scope>
    <source>
        <strain evidence="3">PCC 8305</strain>
    </source>
</reference>
<keyword evidence="1" id="KW-0812">Transmembrane</keyword>
<accession>K9YVA7</accession>
<keyword evidence="1" id="KW-1133">Transmembrane helix</keyword>
<dbReference type="AlphaFoldDB" id="K9YVA7"/>
<dbReference type="OrthoDB" id="9806952at2"/>
<dbReference type="Pfam" id="PF07698">
    <property type="entry name" value="7TM-7TMR_HD"/>
    <property type="match status" value="1"/>
</dbReference>
<dbReference type="STRING" id="13035.Dacsa_2239"/>
<protein>
    <submittedName>
        <fullName evidence="3">Domain HDIG-containing protein</fullName>
    </submittedName>
</protein>
<evidence type="ECO:0000259" key="2">
    <source>
        <dbReference type="SMART" id="SM00471"/>
    </source>
</evidence>
<dbReference type="KEGG" id="dsl:Dacsa_2239"/>
<dbReference type="HOGENOM" id="CLU_015767_1_2_3"/>
<dbReference type="Pfam" id="PF01966">
    <property type="entry name" value="HD"/>
    <property type="match status" value="1"/>
</dbReference>
<feature type="transmembrane region" description="Helical" evidence="1">
    <location>
        <begin position="347"/>
        <end position="365"/>
    </location>
</feature>
<dbReference type="InterPro" id="IPR003607">
    <property type="entry name" value="HD/PDEase_dom"/>
</dbReference>
<name>K9YVA7_DACS8</name>
<feature type="transmembrane region" description="Helical" evidence="1">
    <location>
        <begin position="381"/>
        <end position="414"/>
    </location>
</feature>
<evidence type="ECO:0000313" key="4">
    <source>
        <dbReference type="Proteomes" id="UP000010482"/>
    </source>
</evidence>
<keyword evidence="4" id="KW-1185">Reference proteome</keyword>
<dbReference type="PANTHER" id="PTHR36442">
    <property type="entry name" value="CYCLIC-DI-AMP PHOSPHODIESTERASE PGPH"/>
    <property type="match status" value="1"/>
</dbReference>
<dbReference type="eggNOG" id="COG1480">
    <property type="taxonomic scope" value="Bacteria"/>
</dbReference>
<gene>
    <name evidence="3" type="ORF">Dacsa_2239</name>
</gene>
<dbReference type="InterPro" id="IPR011624">
    <property type="entry name" value="Metal-dep_PHydrolase_7TM_extra"/>
</dbReference>
<dbReference type="InterPro" id="IPR052722">
    <property type="entry name" value="PgpH_phosphodiesterase"/>
</dbReference>
<feature type="transmembrane region" description="Helical" evidence="1">
    <location>
        <begin position="434"/>
        <end position="458"/>
    </location>
</feature>
<evidence type="ECO:0000256" key="1">
    <source>
        <dbReference type="SAM" id="Phobius"/>
    </source>
</evidence>
<feature type="domain" description="HD/PDEase" evidence="2">
    <location>
        <begin position="557"/>
        <end position="714"/>
    </location>
</feature>
<dbReference type="InterPro" id="IPR006674">
    <property type="entry name" value="HD_domain"/>
</dbReference>
<dbReference type="InterPro" id="IPR006675">
    <property type="entry name" value="HDIG_dom"/>
</dbReference>
<dbReference type="Pfam" id="PF07697">
    <property type="entry name" value="7TMR-HDED"/>
    <property type="match status" value="1"/>
</dbReference>
<dbReference type="EMBL" id="CP003944">
    <property type="protein sequence ID" value="AFZ50856.1"/>
    <property type="molecule type" value="Genomic_DNA"/>
</dbReference>
<keyword evidence="1" id="KW-0472">Membrane</keyword>
<dbReference type="PATRIC" id="fig|13035.3.peg.2536"/>
<dbReference type="NCBIfam" id="TIGR00277">
    <property type="entry name" value="HDIG"/>
    <property type="match status" value="1"/>
</dbReference>
<dbReference type="InterPro" id="IPR011621">
    <property type="entry name" value="Metal-dep_PHydrolase_7TM_intra"/>
</dbReference>
<proteinExistence type="predicted"/>
<dbReference type="SMART" id="SM00471">
    <property type="entry name" value="HDc"/>
    <property type="match status" value="1"/>
</dbReference>
<dbReference type="PANTHER" id="PTHR36442:SF1">
    <property type="entry name" value="CYCLIC-DI-AMP PHOSPHODIESTERASE PGPH"/>
    <property type="match status" value="1"/>
</dbReference>
<dbReference type="RefSeq" id="WP_015229849.1">
    <property type="nucleotide sequence ID" value="NC_019780.1"/>
</dbReference>
<dbReference type="CDD" id="cd00077">
    <property type="entry name" value="HDc"/>
    <property type="match status" value="1"/>
</dbReference>
<evidence type="ECO:0000313" key="3">
    <source>
        <dbReference type="EMBL" id="AFZ50856.1"/>
    </source>
</evidence>
<feature type="transmembrane region" description="Helical" evidence="1">
    <location>
        <begin position="498"/>
        <end position="524"/>
    </location>
</feature>